<dbReference type="RefSeq" id="WP_246052747.1">
    <property type="nucleotide sequence ID" value="NZ_RJKE01000001.1"/>
</dbReference>
<evidence type="ECO:0000259" key="3">
    <source>
        <dbReference type="Pfam" id="PF00501"/>
    </source>
</evidence>
<comment type="caution">
    <text evidence="5">The sequence shown here is derived from an EMBL/GenBank/DDBJ whole genome shotgun (WGS) entry which is preliminary data.</text>
</comment>
<dbReference type="Proteomes" id="UP000272400">
    <property type="component" value="Unassembled WGS sequence"/>
</dbReference>
<dbReference type="InterPro" id="IPR025110">
    <property type="entry name" value="AMP-bd_C"/>
</dbReference>
<comment type="similarity">
    <text evidence="1">Belongs to the ATP-dependent AMP-binding enzyme family.</text>
</comment>
<evidence type="ECO:0000313" key="5">
    <source>
        <dbReference type="EMBL" id="ROO85180.1"/>
    </source>
</evidence>
<dbReference type="EMBL" id="RJKE01000001">
    <property type="protein sequence ID" value="ROO85180.1"/>
    <property type="molecule type" value="Genomic_DNA"/>
</dbReference>
<sequence length="518" mass="55214">MTGPGLPAAVLRALPRAATEPDKPAVIGEDGTVVTYGRLADRASRLAGELRRRGLGDGDVVAVLAENLPVYLEVVWACRIAALYFVTVNRSLGTAEAAHILADSGARVLIASAAVPVHATLTAEHAPGIEHRILIGGQATGWESYADVLAAAPHFAGDTAQEGDLLQYSSGTTGRPKGIRRPLRPAPATAGDDMFTFLVGLIGVDGDSVYLCPAPLHHSAPIIWTMAVLRLGATVVLMRAFEPRAALRLIAERGVTHGQFVPTMFVRMLRLPEAERTAYDLSSLRGVVHAAAPCPVAVKHAMLAWWGPVVHEYWSSSEGAGFTFITPEEWLAHEGSVGRPLLGPLHVCDADGKELPVGEEGHIWAENVASFAYLNDPGKDAETTSPEGWRSVGDIGRLDEDGYLHLTDRASFMIISGGVNIYPQEAENVLAEHPRVLDVAVLGLPDDDLGEIAVAVVEPVDAADAGPAFAGELTAWCASRLARYKCPRRVLFTDALPRTDTGKLRKHELRASLLRGTG</sequence>
<dbReference type="SUPFAM" id="SSF56801">
    <property type="entry name" value="Acetyl-CoA synthetase-like"/>
    <property type="match status" value="1"/>
</dbReference>
<keyword evidence="6" id="KW-1185">Reference proteome</keyword>
<proteinExistence type="inferred from homology"/>
<dbReference type="InterPro" id="IPR000873">
    <property type="entry name" value="AMP-dep_synth/lig_dom"/>
</dbReference>
<organism evidence="5 6">
    <name type="scientific">Actinocorallia herbida</name>
    <dbReference type="NCBI Taxonomy" id="58109"/>
    <lineage>
        <taxon>Bacteria</taxon>
        <taxon>Bacillati</taxon>
        <taxon>Actinomycetota</taxon>
        <taxon>Actinomycetes</taxon>
        <taxon>Streptosporangiales</taxon>
        <taxon>Thermomonosporaceae</taxon>
        <taxon>Actinocorallia</taxon>
    </lineage>
</organism>
<dbReference type="PANTHER" id="PTHR43201">
    <property type="entry name" value="ACYL-COA SYNTHETASE"/>
    <property type="match status" value="1"/>
</dbReference>
<feature type="domain" description="AMP-dependent synthetase/ligase" evidence="3">
    <location>
        <begin position="16"/>
        <end position="365"/>
    </location>
</feature>
<accession>A0A3N1CV39</accession>
<dbReference type="Gene3D" id="3.30.300.30">
    <property type="match status" value="1"/>
</dbReference>
<dbReference type="GO" id="GO:0031956">
    <property type="term" value="F:medium-chain fatty acid-CoA ligase activity"/>
    <property type="evidence" value="ECO:0007669"/>
    <property type="project" value="TreeGrafter"/>
</dbReference>
<dbReference type="PROSITE" id="PS00455">
    <property type="entry name" value="AMP_BINDING"/>
    <property type="match status" value="1"/>
</dbReference>
<name>A0A3N1CV39_9ACTN</name>
<dbReference type="PANTHER" id="PTHR43201:SF5">
    <property type="entry name" value="MEDIUM-CHAIN ACYL-COA LIGASE ACSF2, MITOCHONDRIAL"/>
    <property type="match status" value="1"/>
</dbReference>
<evidence type="ECO:0000259" key="4">
    <source>
        <dbReference type="Pfam" id="PF13193"/>
    </source>
</evidence>
<dbReference type="InterPro" id="IPR020845">
    <property type="entry name" value="AMP-binding_CS"/>
</dbReference>
<dbReference type="Pfam" id="PF00501">
    <property type="entry name" value="AMP-binding"/>
    <property type="match status" value="1"/>
</dbReference>
<dbReference type="InterPro" id="IPR045851">
    <property type="entry name" value="AMP-bd_C_sf"/>
</dbReference>
<protein>
    <submittedName>
        <fullName evidence="5">Acyl-CoA synthetase (AMP-forming)/AMP-acid ligase II</fullName>
    </submittedName>
</protein>
<evidence type="ECO:0000313" key="6">
    <source>
        <dbReference type="Proteomes" id="UP000272400"/>
    </source>
</evidence>
<dbReference type="Pfam" id="PF13193">
    <property type="entry name" value="AMP-binding_C"/>
    <property type="match status" value="1"/>
</dbReference>
<feature type="domain" description="AMP-binding enzyme C-terminal" evidence="4">
    <location>
        <begin position="425"/>
        <end position="503"/>
    </location>
</feature>
<reference evidence="5 6" key="1">
    <citation type="submission" date="2018-11" db="EMBL/GenBank/DDBJ databases">
        <title>Sequencing the genomes of 1000 actinobacteria strains.</title>
        <authorList>
            <person name="Klenk H.-P."/>
        </authorList>
    </citation>
    <scope>NUCLEOTIDE SEQUENCE [LARGE SCALE GENOMIC DNA]</scope>
    <source>
        <strain evidence="5 6">DSM 44254</strain>
    </source>
</reference>
<gene>
    <name evidence="5" type="ORF">EDD29_2720</name>
</gene>
<evidence type="ECO:0000256" key="1">
    <source>
        <dbReference type="ARBA" id="ARBA00006432"/>
    </source>
</evidence>
<dbReference type="AlphaFoldDB" id="A0A3N1CV39"/>
<dbReference type="Gene3D" id="3.40.50.12780">
    <property type="entry name" value="N-terminal domain of ligase-like"/>
    <property type="match status" value="1"/>
</dbReference>
<keyword evidence="2 5" id="KW-0436">Ligase</keyword>
<dbReference type="InterPro" id="IPR042099">
    <property type="entry name" value="ANL_N_sf"/>
</dbReference>
<dbReference type="GO" id="GO:0006631">
    <property type="term" value="P:fatty acid metabolic process"/>
    <property type="evidence" value="ECO:0007669"/>
    <property type="project" value="TreeGrafter"/>
</dbReference>
<evidence type="ECO:0000256" key="2">
    <source>
        <dbReference type="ARBA" id="ARBA00022598"/>
    </source>
</evidence>